<dbReference type="PRINTS" id="PR00837">
    <property type="entry name" value="V5TPXLIKE"/>
</dbReference>
<dbReference type="InterPro" id="IPR013871">
    <property type="entry name" value="Cysteine_rich_secretory"/>
</dbReference>
<proteinExistence type="predicted"/>
<protein>
    <submittedName>
        <fullName evidence="3">Cysteine-rich secretory protein 3</fullName>
    </submittedName>
</protein>
<dbReference type="InterPro" id="IPR014044">
    <property type="entry name" value="CAP_dom"/>
</dbReference>
<dbReference type="InterPro" id="IPR001283">
    <property type="entry name" value="CRISP-related"/>
</dbReference>
<dbReference type="OrthoDB" id="737510at2759"/>
<gene>
    <name evidence="3" type="ORF">BV898_09004</name>
</gene>
<dbReference type="InterPro" id="IPR042076">
    <property type="entry name" value="Crisp-like_dom"/>
</dbReference>
<dbReference type="AlphaFoldDB" id="A0A1W0WNT6"/>
<evidence type="ECO:0000256" key="1">
    <source>
        <dbReference type="SAM" id="SignalP"/>
    </source>
</evidence>
<reference evidence="4" key="1">
    <citation type="submission" date="2017-01" db="EMBL/GenBank/DDBJ databases">
        <title>Comparative genomics of anhydrobiosis in the tardigrade Hypsibius dujardini.</title>
        <authorList>
            <person name="Yoshida Y."/>
            <person name="Koutsovoulos G."/>
            <person name="Laetsch D."/>
            <person name="Stevens L."/>
            <person name="Kumar S."/>
            <person name="Horikawa D."/>
            <person name="Ishino K."/>
            <person name="Komine S."/>
            <person name="Tomita M."/>
            <person name="Blaxter M."/>
            <person name="Arakawa K."/>
        </authorList>
    </citation>
    <scope>NUCLEOTIDE SEQUENCE [LARGE SCALE GENOMIC DNA]</scope>
    <source>
        <strain evidence="4">Z151</strain>
    </source>
</reference>
<accession>A0A1W0WNT6</accession>
<dbReference type="Gene3D" id="3.40.33.10">
    <property type="entry name" value="CAP"/>
    <property type="match status" value="1"/>
</dbReference>
<keyword evidence="1" id="KW-0732">Signal</keyword>
<evidence type="ECO:0000313" key="3">
    <source>
        <dbReference type="EMBL" id="OQV16832.1"/>
    </source>
</evidence>
<dbReference type="PANTHER" id="PTHR10334">
    <property type="entry name" value="CYSTEINE-RICH SECRETORY PROTEIN-RELATED"/>
    <property type="match status" value="1"/>
</dbReference>
<dbReference type="SUPFAM" id="SSF57546">
    <property type="entry name" value="Crisp domain-like"/>
    <property type="match status" value="1"/>
</dbReference>
<organism evidence="3 4">
    <name type="scientific">Hypsibius exemplaris</name>
    <name type="common">Freshwater tardigrade</name>
    <dbReference type="NCBI Taxonomy" id="2072580"/>
    <lineage>
        <taxon>Eukaryota</taxon>
        <taxon>Metazoa</taxon>
        <taxon>Ecdysozoa</taxon>
        <taxon>Tardigrada</taxon>
        <taxon>Eutardigrada</taxon>
        <taxon>Parachela</taxon>
        <taxon>Hypsibioidea</taxon>
        <taxon>Hypsibiidae</taxon>
        <taxon>Hypsibius</taxon>
    </lineage>
</organism>
<keyword evidence="4" id="KW-1185">Reference proteome</keyword>
<dbReference type="SMART" id="SM00198">
    <property type="entry name" value="SCP"/>
    <property type="match status" value="1"/>
</dbReference>
<feature type="signal peptide" evidence="1">
    <location>
        <begin position="1"/>
        <end position="27"/>
    </location>
</feature>
<dbReference type="Gene3D" id="1.10.10.740">
    <property type="entry name" value="Crisp domain"/>
    <property type="match status" value="1"/>
</dbReference>
<feature type="domain" description="SCP" evidence="2">
    <location>
        <begin position="37"/>
        <end position="181"/>
    </location>
</feature>
<name>A0A1W0WNT6_HYPEX</name>
<sequence>MPFDKAMTSLCSTFVIILATMLDFRHALPNTDTQEMNVQKFITRQVNRYRRSVDAADMLEISWDFEARVLAQKLTDRCDFRPPRNDAEKAMFLKTKKYTCSLNMARGTGELGWNETLKMWFDEKRDFQYGIDTRRPVSQYTALIRSKTYRFGCGYTQCRKGSPLAFDFFACTFCPGRNVGADEFRPYEQGQRCGRCPNACSDGLCTNPCLEANVFANCDTELFPDGCDGIPNSSPLAPFREQCQATCQCRRQGLMY</sequence>
<dbReference type="Pfam" id="PF00188">
    <property type="entry name" value="CAP"/>
    <property type="match status" value="1"/>
</dbReference>
<dbReference type="SUPFAM" id="SSF55797">
    <property type="entry name" value="PR-1-like"/>
    <property type="match status" value="1"/>
</dbReference>
<evidence type="ECO:0000313" key="4">
    <source>
        <dbReference type="Proteomes" id="UP000192578"/>
    </source>
</evidence>
<dbReference type="Proteomes" id="UP000192578">
    <property type="component" value="Unassembled WGS sequence"/>
</dbReference>
<dbReference type="EMBL" id="MTYJ01000069">
    <property type="protein sequence ID" value="OQV16832.1"/>
    <property type="molecule type" value="Genomic_DNA"/>
</dbReference>
<dbReference type="Pfam" id="PF08562">
    <property type="entry name" value="Crisp"/>
    <property type="match status" value="1"/>
</dbReference>
<feature type="chain" id="PRO_5012777235" evidence="1">
    <location>
        <begin position="28"/>
        <end position="256"/>
    </location>
</feature>
<dbReference type="InterPro" id="IPR035940">
    <property type="entry name" value="CAP_sf"/>
</dbReference>
<evidence type="ECO:0000259" key="2">
    <source>
        <dbReference type="SMART" id="SM00198"/>
    </source>
</evidence>
<comment type="caution">
    <text evidence="3">The sequence shown here is derived from an EMBL/GenBank/DDBJ whole genome shotgun (WGS) entry which is preliminary data.</text>
</comment>